<feature type="compositionally biased region" description="Acidic residues" evidence="1">
    <location>
        <begin position="250"/>
        <end position="260"/>
    </location>
</feature>
<feature type="region of interest" description="Disordered" evidence="1">
    <location>
        <begin position="246"/>
        <end position="284"/>
    </location>
</feature>
<dbReference type="STRING" id="542762.A0A4S4F1S3"/>
<dbReference type="InterPro" id="IPR036020">
    <property type="entry name" value="WW_dom_sf"/>
</dbReference>
<proteinExistence type="predicted"/>
<dbReference type="PANTHER" id="PTHR47852">
    <property type="entry name" value="OS06G0298400 PROTEIN"/>
    <property type="match status" value="1"/>
</dbReference>
<dbReference type="CDD" id="cd00201">
    <property type="entry name" value="WW"/>
    <property type="match status" value="1"/>
</dbReference>
<feature type="domain" description="WW" evidence="2">
    <location>
        <begin position="153"/>
        <end position="187"/>
    </location>
</feature>
<keyword evidence="4" id="KW-1185">Reference proteome</keyword>
<protein>
    <recommendedName>
        <fullName evidence="2">WW domain-containing protein</fullName>
    </recommendedName>
</protein>
<dbReference type="AlphaFoldDB" id="A0A4S4F1S3"/>
<reference evidence="3 4" key="1">
    <citation type="journal article" date="2018" name="Proc. Natl. Acad. Sci. U.S.A.">
        <title>Draft genome sequence of Camellia sinensis var. sinensis provides insights into the evolution of the tea genome and tea quality.</title>
        <authorList>
            <person name="Wei C."/>
            <person name="Yang H."/>
            <person name="Wang S."/>
            <person name="Zhao J."/>
            <person name="Liu C."/>
            <person name="Gao L."/>
            <person name="Xia E."/>
            <person name="Lu Y."/>
            <person name="Tai Y."/>
            <person name="She G."/>
            <person name="Sun J."/>
            <person name="Cao H."/>
            <person name="Tong W."/>
            <person name="Gao Q."/>
            <person name="Li Y."/>
            <person name="Deng W."/>
            <person name="Jiang X."/>
            <person name="Wang W."/>
            <person name="Chen Q."/>
            <person name="Zhang S."/>
            <person name="Li H."/>
            <person name="Wu J."/>
            <person name="Wang P."/>
            <person name="Li P."/>
            <person name="Shi C."/>
            <person name="Zheng F."/>
            <person name="Jian J."/>
            <person name="Huang B."/>
            <person name="Shan D."/>
            <person name="Shi M."/>
            <person name="Fang C."/>
            <person name="Yue Y."/>
            <person name="Li F."/>
            <person name="Li D."/>
            <person name="Wei S."/>
            <person name="Han B."/>
            <person name="Jiang C."/>
            <person name="Yin Y."/>
            <person name="Xia T."/>
            <person name="Zhang Z."/>
            <person name="Bennetzen J.L."/>
            <person name="Zhao S."/>
            <person name="Wan X."/>
        </authorList>
    </citation>
    <scope>NUCLEOTIDE SEQUENCE [LARGE SCALE GENOMIC DNA]</scope>
    <source>
        <strain evidence="4">cv. Shuchazao</strain>
        <tissue evidence="3">Leaf</tissue>
    </source>
</reference>
<dbReference type="PROSITE" id="PS01159">
    <property type="entry name" value="WW_DOMAIN_1"/>
    <property type="match status" value="1"/>
</dbReference>
<feature type="region of interest" description="Disordered" evidence="1">
    <location>
        <begin position="515"/>
        <end position="571"/>
    </location>
</feature>
<comment type="caution">
    <text evidence="3">The sequence shown here is derived from an EMBL/GenBank/DDBJ whole genome shotgun (WGS) entry which is preliminary data.</text>
</comment>
<organism evidence="3 4">
    <name type="scientific">Camellia sinensis var. sinensis</name>
    <name type="common">China tea</name>
    <dbReference type="NCBI Taxonomy" id="542762"/>
    <lineage>
        <taxon>Eukaryota</taxon>
        <taxon>Viridiplantae</taxon>
        <taxon>Streptophyta</taxon>
        <taxon>Embryophyta</taxon>
        <taxon>Tracheophyta</taxon>
        <taxon>Spermatophyta</taxon>
        <taxon>Magnoliopsida</taxon>
        <taxon>eudicotyledons</taxon>
        <taxon>Gunneridae</taxon>
        <taxon>Pentapetalae</taxon>
        <taxon>asterids</taxon>
        <taxon>Ericales</taxon>
        <taxon>Theaceae</taxon>
        <taxon>Camellia</taxon>
    </lineage>
</organism>
<dbReference type="SMART" id="SM00456">
    <property type="entry name" value="WW"/>
    <property type="match status" value="1"/>
</dbReference>
<dbReference type="SUPFAM" id="SSF51045">
    <property type="entry name" value="WW domain"/>
    <property type="match status" value="1"/>
</dbReference>
<evidence type="ECO:0000313" key="3">
    <source>
        <dbReference type="EMBL" id="THG23400.1"/>
    </source>
</evidence>
<dbReference type="EMBL" id="SDRB02000331">
    <property type="protein sequence ID" value="THG23400.1"/>
    <property type="molecule type" value="Genomic_DNA"/>
</dbReference>
<dbReference type="Gene3D" id="2.20.70.10">
    <property type="match status" value="1"/>
</dbReference>
<dbReference type="PROSITE" id="PS50020">
    <property type="entry name" value="WW_DOMAIN_2"/>
    <property type="match status" value="1"/>
</dbReference>
<feature type="region of interest" description="Disordered" evidence="1">
    <location>
        <begin position="427"/>
        <end position="448"/>
    </location>
</feature>
<evidence type="ECO:0000256" key="1">
    <source>
        <dbReference type="SAM" id="MobiDB-lite"/>
    </source>
</evidence>
<evidence type="ECO:0000313" key="4">
    <source>
        <dbReference type="Proteomes" id="UP000306102"/>
    </source>
</evidence>
<dbReference type="PANTHER" id="PTHR47852:SF2">
    <property type="entry name" value="WW DOMAIN-CONTAINING PROTEIN"/>
    <property type="match status" value="1"/>
</dbReference>
<dbReference type="InterPro" id="IPR001202">
    <property type="entry name" value="WW_dom"/>
</dbReference>
<feature type="region of interest" description="Disordered" evidence="1">
    <location>
        <begin position="193"/>
        <end position="220"/>
    </location>
</feature>
<name>A0A4S4F1S3_CAMSN</name>
<gene>
    <name evidence="3" type="ORF">TEA_019949</name>
</gene>
<feature type="region of interest" description="Disordered" evidence="1">
    <location>
        <begin position="50"/>
        <end position="97"/>
    </location>
</feature>
<feature type="compositionally biased region" description="Basic and acidic residues" evidence="1">
    <location>
        <begin position="261"/>
        <end position="274"/>
    </location>
</feature>
<dbReference type="Proteomes" id="UP000306102">
    <property type="component" value="Unassembled WGS sequence"/>
</dbReference>
<feature type="compositionally biased region" description="Pro residues" evidence="1">
    <location>
        <begin position="545"/>
        <end position="571"/>
    </location>
</feature>
<evidence type="ECO:0000259" key="2">
    <source>
        <dbReference type="PROSITE" id="PS50020"/>
    </source>
</evidence>
<accession>A0A4S4F1S3</accession>
<dbReference type="Pfam" id="PF00397">
    <property type="entry name" value="WW"/>
    <property type="match status" value="1"/>
</dbReference>
<sequence length="664" mass="73776">MSPELLNETPDLICLLFFVASKRFGDFDRNCKQSENPLLLLGKYSDDELDEESSKRLDHVTAEKSTAEDDDEQVKGSVGTENEDMENNASMELDADKEKRHDLETGSVSPDPLQNREDNDVREIDSAVTADLCKVVSTEEASIPGTSDVHLTGDVISSWKVVLHEESNQYYYWNTVTGETSWVVPDLLAQGTELTGEQKTAPDTEVRNGPLGGTHEPNSTLDLELDDSVTVHPNNHCKAGNVIHETREIDEPEAQIEDQNDGFKDKGLEDKRPGSDANQTETKNSSNAALALYHKISSLGDSVSSQDLGDTLLCNGDATDADQSMVHEEDDTENDLSFLVLKHSEHLLERLKSLKGSKSHMQGHEWISKFLLEVEIRLSDIKSLLPFGSSLLPFWVHCERHLKELEGVIDNEVSQLFKSADSTKIHDAEAPHNSWESEGNEIDADGNEKKVVSSSFDLPSADVYLIQAVVLQGAVEFMEEDVDMDVDMEVEDATPENATITIDSLAAKYCAPEEQTIQPNPPAEHESFVTPETFGVPPPPDDDWIPPPPPDNESFPPPPPDDPPELSYPPPPTYFETEWVLAFKLAIPDKLGMRCPGRPTIRPVLRHDQIDHAFEVRASMDAWWSDGWWEGVVTEIGNFGDESLPVYIPSDKQPRLISSLTKSE</sequence>
<feature type="compositionally biased region" description="Basic and acidic residues" evidence="1">
    <location>
        <begin position="52"/>
        <end position="67"/>
    </location>
</feature>